<accession>A0ABV1ID86</accession>
<dbReference type="SUPFAM" id="SSF46785">
    <property type="entry name" value="Winged helix' DNA-binding domain"/>
    <property type="match status" value="1"/>
</dbReference>
<dbReference type="SUPFAM" id="SSF53850">
    <property type="entry name" value="Periplasmic binding protein-like II"/>
    <property type="match status" value="1"/>
</dbReference>
<dbReference type="RefSeq" id="WP_349181218.1">
    <property type="nucleotide sequence ID" value="NZ_JBBNGS010000001.1"/>
</dbReference>
<keyword evidence="2" id="KW-0805">Transcription regulation</keyword>
<dbReference type="PANTHER" id="PTHR30346">
    <property type="entry name" value="TRANSCRIPTIONAL DUAL REGULATOR HCAR-RELATED"/>
    <property type="match status" value="1"/>
</dbReference>
<dbReference type="PANTHER" id="PTHR30346:SF0">
    <property type="entry name" value="HCA OPERON TRANSCRIPTIONAL ACTIVATOR HCAR"/>
    <property type="match status" value="1"/>
</dbReference>
<evidence type="ECO:0000256" key="4">
    <source>
        <dbReference type="ARBA" id="ARBA00023163"/>
    </source>
</evidence>
<evidence type="ECO:0000256" key="2">
    <source>
        <dbReference type="ARBA" id="ARBA00023015"/>
    </source>
</evidence>
<evidence type="ECO:0000313" key="7">
    <source>
        <dbReference type="Proteomes" id="UP001478817"/>
    </source>
</evidence>
<dbReference type="CDD" id="cd05466">
    <property type="entry name" value="PBP2_LTTR_substrate"/>
    <property type="match status" value="1"/>
</dbReference>
<dbReference type="Proteomes" id="UP001478817">
    <property type="component" value="Unassembled WGS sequence"/>
</dbReference>
<evidence type="ECO:0000256" key="1">
    <source>
        <dbReference type="ARBA" id="ARBA00009437"/>
    </source>
</evidence>
<dbReference type="Pfam" id="PF03466">
    <property type="entry name" value="LysR_substrate"/>
    <property type="match status" value="1"/>
</dbReference>
<dbReference type="PROSITE" id="PS50931">
    <property type="entry name" value="HTH_LYSR"/>
    <property type="match status" value="1"/>
</dbReference>
<dbReference type="Gene3D" id="1.10.10.10">
    <property type="entry name" value="Winged helix-like DNA-binding domain superfamily/Winged helix DNA-binding domain"/>
    <property type="match status" value="1"/>
</dbReference>
<protein>
    <submittedName>
        <fullName evidence="6">LysR family transcriptional regulator</fullName>
    </submittedName>
</protein>
<feature type="domain" description="HTH lysR-type" evidence="5">
    <location>
        <begin position="1"/>
        <end position="60"/>
    </location>
</feature>
<comment type="similarity">
    <text evidence="1">Belongs to the LysR transcriptional regulatory family.</text>
</comment>
<name>A0ABV1ID86_9ACTN</name>
<dbReference type="PRINTS" id="PR00039">
    <property type="entry name" value="HTHLYSR"/>
</dbReference>
<dbReference type="InterPro" id="IPR036390">
    <property type="entry name" value="WH_DNA-bd_sf"/>
</dbReference>
<dbReference type="EMBL" id="JBBNGS010000001">
    <property type="protein sequence ID" value="MEQ2636864.1"/>
    <property type="molecule type" value="Genomic_DNA"/>
</dbReference>
<dbReference type="Pfam" id="PF00126">
    <property type="entry name" value="HTH_1"/>
    <property type="match status" value="1"/>
</dbReference>
<comment type="caution">
    <text evidence="6">The sequence shown here is derived from an EMBL/GenBank/DDBJ whole genome shotgun (WGS) entry which is preliminary data.</text>
</comment>
<evidence type="ECO:0000313" key="6">
    <source>
        <dbReference type="EMBL" id="MEQ2636864.1"/>
    </source>
</evidence>
<dbReference type="InterPro" id="IPR036388">
    <property type="entry name" value="WH-like_DNA-bd_sf"/>
</dbReference>
<organism evidence="6 7">
    <name type="scientific">Paratractidigestivibacter faecalis</name>
    <dbReference type="NCBI Taxonomy" id="2292441"/>
    <lineage>
        <taxon>Bacteria</taxon>
        <taxon>Bacillati</taxon>
        <taxon>Actinomycetota</taxon>
        <taxon>Coriobacteriia</taxon>
        <taxon>Coriobacteriales</taxon>
        <taxon>Atopobiaceae</taxon>
        <taxon>Paratractidigestivibacter</taxon>
    </lineage>
</organism>
<evidence type="ECO:0000259" key="5">
    <source>
        <dbReference type="PROSITE" id="PS50931"/>
    </source>
</evidence>
<gene>
    <name evidence="6" type="ORF">AAAT05_00645</name>
</gene>
<keyword evidence="7" id="KW-1185">Reference proteome</keyword>
<proteinExistence type="inferred from homology"/>
<dbReference type="InterPro" id="IPR005119">
    <property type="entry name" value="LysR_subst-bd"/>
</dbReference>
<sequence length="287" mass="31670">METGIQKLRALVGTVRCGSISGAARELDYSQSGVSRMIADLEREWGVTLLERGRRGVRLTADAKLIMPFVEALCEDERRLAERVREVVGMETGSLVIGTFSSVATHVLPDAIGRFQARHPGIEYELRMGDYSEIESWVAEGLVDFGFLPYPPQEPREGLAREVVLEDELMAVVPRGHRLAARGSIALADLCEEPFILLERGSDNEISPLFERAGLSPQARFSTWDDYAIMSMVESGLGLSILPGLILTRCPYAIEKRPLEPAVHRELAAVYRPGLLSSAARAFLDCL</sequence>
<keyword evidence="4" id="KW-0804">Transcription</keyword>
<dbReference type="Gene3D" id="3.40.190.290">
    <property type="match status" value="1"/>
</dbReference>
<reference evidence="6 7" key="1">
    <citation type="submission" date="2024-04" db="EMBL/GenBank/DDBJ databases">
        <title>Human intestinal bacterial collection.</title>
        <authorList>
            <person name="Pauvert C."/>
            <person name="Hitch T.C.A."/>
            <person name="Clavel T."/>
        </authorList>
    </citation>
    <scope>NUCLEOTIDE SEQUENCE [LARGE SCALE GENOMIC DNA]</scope>
    <source>
        <strain evidence="6 7">CLA-AA-H197</strain>
    </source>
</reference>
<keyword evidence="3" id="KW-0238">DNA-binding</keyword>
<evidence type="ECO:0000256" key="3">
    <source>
        <dbReference type="ARBA" id="ARBA00023125"/>
    </source>
</evidence>
<dbReference type="InterPro" id="IPR000847">
    <property type="entry name" value="LysR_HTH_N"/>
</dbReference>